<organism evidence="1 2">
    <name type="scientific">Desulfosarcina ovata subsp. sediminis</name>
    <dbReference type="NCBI Taxonomy" id="885957"/>
    <lineage>
        <taxon>Bacteria</taxon>
        <taxon>Pseudomonadati</taxon>
        <taxon>Thermodesulfobacteriota</taxon>
        <taxon>Desulfobacteria</taxon>
        <taxon>Desulfobacterales</taxon>
        <taxon>Desulfosarcinaceae</taxon>
        <taxon>Desulfosarcina</taxon>
    </lineage>
</organism>
<evidence type="ECO:0000313" key="1">
    <source>
        <dbReference type="EMBL" id="BBO80196.1"/>
    </source>
</evidence>
<dbReference type="KEGG" id="dov:DSCO28_07620"/>
<proteinExistence type="predicted"/>
<dbReference type="EMBL" id="AP021876">
    <property type="protein sequence ID" value="BBO80196.1"/>
    <property type="molecule type" value="Genomic_DNA"/>
</dbReference>
<protein>
    <submittedName>
        <fullName evidence="1">Uncharacterized protein</fullName>
    </submittedName>
</protein>
<name>A0A5K7ZGT9_9BACT</name>
<evidence type="ECO:0000313" key="2">
    <source>
        <dbReference type="Proteomes" id="UP000425960"/>
    </source>
</evidence>
<accession>A0A5K7ZGT9</accession>
<dbReference type="Proteomes" id="UP000425960">
    <property type="component" value="Chromosome"/>
</dbReference>
<sequence length="69" mass="7874">MKVKIISRSGTYDITRDFRNGRYGVYSNSERELRSLCGASAGIRRSGKSYFVNIDRGQLNELLARIIDE</sequence>
<gene>
    <name evidence="1" type="ORF">DSCO28_07620</name>
</gene>
<dbReference type="AlphaFoldDB" id="A0A5K7ZGT9"/>
<reference evidence="1 2" key="1">
    <citation type="submission" date="2019-11" db="EMBL/GenBank/DDBJ databases">
        <title>Comparative genomics of hydrocarbon-degrading Desulfosarcina strains.</title>
        <authorList>
            <person name="Watanabe M."/>
            <person name="Kojima H."/>
            <person name="Fukui M."/>
        </authorList>
    </citation>
    <scope>NUCLEOTIDE SEQUENCE [LARGE SCALE GENOMIC DNA]</scope>
    <source>
        <strain evidence="1 2">28bB2T</strain>
    </source>
</reference>